<keyword evidence="3" id="KW-0067">ATP-binding</keyword>
<dbReference type="InterPro" id="IPR003594">
    <property type="entry name" value="HATPase_dom"/>
</dbReference>
<gene>
    <name evidence="3" type="ORF">ACFPM7_16555</name>
</gene>
<dbReference type="Gene3D" id="3.30.565.10">
    <property type="entry name" value="Histidine kinase-like ATPase, C-terminal domain"/>
    <property type="match status" value="1"/>
</dbReference>
<accession>A0ABW0EQN6</accession>
<dbReference type="InterPro" id="IPR036890">
    <property type="entry name" value="HATPase_C_sf"/>
</dbReference>
<keyword evidence="1" id="KW-0808">Transferase</keyword>
<organism evidence="3 4">
    <name type="scientific">Actinokineospora guangxiensis</name>
    <dbReference type="NCBI Taxonomy" id="1490288"/>
    <lineage>
        <taxon>Bacteria</taxon>
        <taxon>Bacillati</taxon>
        <taxon>Actinomycetota</taxon>
        <taxon>Actinomycetes</taxon>
        <taxon>Pseudonocardiales</taxon>
        <taxon>Pseudonocardiaceae</taxon>
        <taxon>Actinokineospora</taxon>
    </lineage>
</organism>
<dbReference type="PANTHER" id="PTHR35526:SF3">
    <property type="entry name" value="ANTI-SIGMA-F FACTOR RSBW"/>
    <property type="match status" value="1"/>
</dbReference>
<dbReference type="Proteomes" id="UP001596157">
    <property type="component" value="Unassembled WGS sequence"/>
</dbReference>
<proteinExistence type="predicted"/>
<evidence type="ECO:0000313" key="4">
    <source>
        <dbReference type="Proteomes" id="UP001596157"/>
    </source>
</evidence>
<keyword evidence="3" id="KW-0547">Nucleotide-binding</keyword>
<dbReference type="InterPro" id="IPR050267">
    <property type="entry name" value="Anti-sigma-factor_SerPK"/>
</dbReference>
<evidence type="ECO:0000259" key="2">
    <source>
        <dbReference type="Pfam" id="PF13581"/>
    </source>
</evidence>
<evidence type="ECO:0000256" key="1">
    <source>
        <dbReference type="ARBA" id="ARBA00022527"/>
    </source>
</evidence>
<keyword evidence="4" id="KW-1185">Reference proteome</keyword>
<reference evidence="4" key="1">
    <citation type="journal article" date="2019" name="Int. J. Syst. Evol. Microbiol.">
        <title>The Global Catalogue of Microorganisms (GCM) 10K type strain sequencing project: providing services to taxonomists for standard genome sequencing and annotation.</title>
        <authorList>
            <consortium name="The Broad Institute Genomics Platform"/>
            <consortium name="The Broad Institute Genome Sequencing Center for Infectious Disease"/>
            <person name="Wu L."/>
            <person name="Ma J."/>
        </authorList>
    </citation>
    <scope>NUCLEOTIDE SEQUENCE [LARGE SCALE GENOMIC DNA]</scope>
    <source>
        <strain evidence="4">CCUG 59778</strain>
    </source>
</reference>
<protein>
    <submittedName>
        <fullName evidence="3">ATP-binding protein</fullName>
    </submittedName>
</protein>
<comment type="caution">
    <text evidence="3">The sequence shown here is derived from an EMBL/GenBank/DDBJ whole genome shotgun (WGS) entry which is preliminary data.</text>
</comment>
<dbReference type="RefSeq" id="WP_378248518.1">
    <property type="nucleotide sequence ID" value="NZ_JBHSKF010000007.1"/>
</dbReference>
<name>A0ABW0EQN6_9PSEU</name>
<keyword evidence="1" id="KW-0723">Serine/threonine-protein kinase</keyword>
<dbReference type="PANTHER" id="PTHR35526">
    <property type="entry name" value="ANTI-SIGMA-F FACTOR RSBW-RELATED"/>
    <property type="match status" value="1"/>
</dbReference>
<sequence length="158" mass="17030">MWRENGKQAGWAGSTARRPPAVMAVDTPPGGFALLLPALVDAIPESRHRFRAWLRGHHVDPELIADVLLVAGELVANSIEHAFGPGEAGEVRFCARTGDGVLTIQVDDTGAWRPPRSGPSTRGRGLVIVRAIADSVEIDRRCTGTRITAVIRTRRDPA</sequence>
<feature type="domain" description="Histidine kinase/HSP90-like ATPase" evidence="2">
    <location>
        <begin position="36"/>
        <end position="150"/>
    </location>
</feature>
<dbReference type="SUPFAM" id="SSF55874">
    <property type="entry name" value="ATPase domain of HSP90 chaperone/DNA topoisomerase II/histidine kinase"/>
    <property type="match status" value="1"/>
</dbReference>
<dbReference type="EMBL" id="JBHSKF010000007">
    <property type="protein sequence ID" value="MFC5288673.1"/>
    <property type="molecule type" value="Genomic_DNA"/>
</dbReference>
<dbReference type="GO" id="GO:0005524">
    <property type="term" value="F:ATP binding"/>
    <property type="evidence" value="ECO:0007669"/>
    <property type="project" value="UniProtKB-KW"/>
</dbReference>
<evidence type="ECO:0000313" key="3">
    <source>
        <dbReference type="EMBL" id="MFC5288673.1"/>
    </source>
</evidence>
<dbReference type="CDD" id="cd16936">
    <property type="entry name" value="HATPase_RsbW-like"/>
    <property type="match status" value="1"/>
</dbReference>
<dbReference type="Pfam" id="PF13581">
    <property type="entry name" value="HATPase_c_2"/>
    <property type="match status" value="1"/>
</dbReference>
<keyword evidence="1" id="KW-0418">Kinase</keyword>